<keyword evidence="9 10" id="KW-0998">Cell outer membrane</keyword>
<keyword evidence="8 10" id="KW-0472">Membrane</keyword>
<dbReference type="AlphaFoldDB" id="H6SPH3"/>
<comment type="subcellular location">
    <subcellularLocation>
        <location evidence="1 10">Cell outer membrane</location>
        <topology evidence="1 10">Multi-pass membrane protein</topology>
    </subcellularLocation>
</comment>
<dbReference type="HOGENOM" id="CLU_008287_18_5_5"/>
<evidence type="ECO:0000256" key="7">
    <source>
        <dbReference type="ARBA" id="ARBA00023077"/>
    </source>
</evidence>
<dbReference type="OrthoDB" id="9760333at2"/>
<gene>
    <name evidence="15" type="ORF">RSPPHO_02872</name>
</gene>
<dbReference type="InterPro" id="IPR012910">
    <property type="entry name" value="Plug_dom"/>
</dbReference>
<evidence type="ECO:0000256" key="12">
    <source>
        <dbReference type="SAM" id="SignalP"/>
    </source>
</evidence>
<evidence type="ECO:0000259" key="14">
    <source>
        <dbReference type="Pfam" id="PF07715"/>
    </source>
</evidence>
<dbReference type="GO" id="GO:0009279">
    <property type="term" value="C:cell outer membrane"/>
    <property type="evidence" value="ECO:0007669"/>
    <property type="project" value="UniProtKB-SubCell"/>
</dbReference>
<evidence type="ECO:0000313" key="16">
    <source>
        <dbReference type="Proteomes" id="UP000033220"/>
    </source>
</evidence>
<keyword evidence="7 11" id="KW-0798">TonB box</keyword>
<keyword evidence="6" id="KW-0406">Ion transport</keyword>
<evidence type="ECO:0000256" key="8">
    <source>
        <dbReference type="ARBA" id="ARBA00023136"/>
    </source>
</evidence>
<dbReference type="SUPFAM" id="SSF56935">
    <property type="entry name" value="Porins"/>
    <property type="match status" value="1"/>
</dbReference>
<evidence type="ECO:0000256" key="2">
    <source>
        <dbReference type="ARBA" id="ARBA00022448"/>
    </source>
</evidence>
<comment type="similarity">
    <text evidence="10 11">Belongs to the TonB-dependent receptor family.</text>
</comment>
<dbReference type="EMBL" id="HE663493">
    <property type="protein sequence ID" value="CCG09498.1"/>
    <property type="molecule type" value="Genomic_DNA"/>
</dbReference>
<keyword evidence="3 10" id="KW-1134">Transmembrane beta strand</keyword>
<evidence type="ECO:0000256" key="4">
    <source>
        <dbReference type="ARBA" id="ARBA00022692"/>
    </source>
</evidence>
<keyword evidence="16" id="KW-1185">Reference proteome</keyword>
<keyword evidence="5 12" id="KW-0732">Signal</keyword>
<evidence type="ECO:0000256" key="10">
    <source>
        <dbReference type="PROSITE-ProRule" id="PRU01360"/>
    </source>
</evidence>
<dbReference type="GO" id="GO:0015889">
    <property type="term" value="P:cobalamin transport"/>
    <property type="evidence" value="ECO:0007669"/>
    <property type="project" value="TreeGrafter"/>
</dbReference>
<accession>H6SPH3</accession>
<keyword evidence="4 10" id="KW-0812">Transmembrane</keyword>
<feature type="signal peptide" evidence="12">
    <location>
        <begin position="1"/>
        <end position="42"/>
    </location>
</feature>
<dbReference type="PANTHER" id="PTHR30069:SF53">
    <property type="entry name" value="COLICIN I RECEPTOR-RELATED"/>
    <property type="match status" value="1"/>
</dbReference>
<evidence type="ECO:0000313" key="15">
    <source>
        <dbReference type="EMBL" id="CCG09498.1"/>
    </source>
</evidence>
<evidence type="ECO:0000256" key="11">
    <source>
        <dbReference type="RuleBase" id="RU003357"/>
    </source>
</evidence>
<evidence type="ECO:0000256" key="5">
    <source>
        <dbReference type="ARBA" id="ARBA00022729"/>
    </source>
</evidence>
<dbReference type="GO" id="GO:0006811">
    <property type="term" value="P:monoatomic ion transport"/>
    <property type="evidence" value="ECO:0007669"/>
    <property type="project" value="UniProtKB-KW"/>
</dbReference>
<feature type="domain" description="TonB-dependent receptor-like beta-barrel" evidence="13">
    <location>
        <begin position="289"/>
        <end position="627"/>
    </location>
</feature>
<dbReference type="Pfam" id="PF07715">
    <property type="entry name" value="Plug"/>
    <property type="match status" value="1"/>
</dbReference>
<name>H6SPH3_PARPM</name>
<dbReference type="PATRIC" id="fig|1150469.3.peg.3246"/>
<reference evidence="15 16" key="1">
    <citation type="submission" date="2012-02" db="EMBL/GenBank/DDBJ databases">
        <title>Shotgun genome sequence of Phaeospirillum photometricum DSM 122.</title>
        <authorList>
            <person name="Duquesne K."/>
            <person name="Sturgis J."/>
        </authorList>
    </citation>
    <scope>NUCLEOTIDE SEQUENCE [LARGE SCALE GENOMIC DNA]</scope>
    <source>
        <strain evidence="16">DSM122</strain>
    </source>
</reference>
<feature type="chain" id="PRO_5003606696" evidence="12">
    <location>
        <begin position="43"/>
        <end position="654"/>
    </location>
</feature>
<protein>
    <submittedName>
        <fullName evidence="15">TonB-dependent receptor</fullName>
    </submittedName>
</protein>
<feature type="domain" description="TonB-dependent receptor plug" evidence="14">
    <location>
        <begin position="65"/>
        <end position="170"/>
    </location>
</feature>
<dbReference type="InterPro" id="IPR039426">
    <property type="entry name" value="TonB-dep_rcpt-like"/>
</dbReference>
<dbReference type="Pfam" id="PF00593">
    <property type="entry name" value="TonB_dep_Rec_b-barrel"/>
    <property type="match status" value="1"/>
</dbReference>
<evidence type="ECO:0000256" key="1">
    <source>
        <dbReference type="ARBA" id="ARBA00004571"/>
    </source>
</evidence>
<evidence type="ECO:0000256" key="3">
    <source>
        <dbReference type="ARBA" id="ARBA00022452"/>
    </source>
</evidence>
<evidence type="ECO:0000256" key="6">
    <source>
        <dbReference type="ARBA" id="ARBA00023065"/>
    </source>
</evidence>
<dbReference type="KEGG" id="rpm:RSPPHO_02872"/>
<dbReference type="InterPro" id="IPR037066">
    <property type="entry name" value="Plug_dom_sf"/>
</dbReference>
<dbReference type="InterPro" id="IPR000531">
    <property type="entry name" value="Beta-barrel_TonB"/>
</dbReference>
<evidence type="ECO:0000256" key="9">
    <source>
        <dbReference type="ARBA" id="ARBA00023237"/>
    </source>
</evidence>
<dbReference type="InterPro" id="IPR036942">
    <property type="entry name" value="Beta-barrel_TonB_sf"/>
</dbReference>
<dbReference type="PROSITE" id="PS52016">
    <property type="entry name" value="TONB_DEPENDENT_REC_3"/>
    <property type="match status" value="1"/>
</dbReference>
<proteinExistence type="inferred from homology"/>
<dbReference type="eggNOG" id="COG4206">
    <property type="taxonomic scope" value="Bacteria"/>
</dbReference>
<dbReference type="Gene3D" id="2.170.130.10">
    <property type="entry name" value="TonB-dependent receptor, plug domain"/>
    <property type="match status" value="1"/>
</dbReference>
<keyword evidence="2 10" id="KW-0813">Transport</keyword>
<dbReference type="PANTHER" id="PTHR30069">
    <property type="entry name" value="TONB-DEPENDENT OUTER MEMBRANE RECEPTOR"/>
    <property type="match status" value="1"/>
</dbReference>
<dbReference type="STRING" id="1150469.RSPPHO_02872"/>
<evidence type="ECO:0000259" key="13">
    <source>
        <dbReference type="Pfam" id="PF00593"/>
    </source>
</evidence>
<dbReference type="Gene3D" id="2.40.170.20">
    <property type="entry name" value="TonB-dependent receptor, beta-barrel domain"/>
    <property type="match status" value="1"/>
</dbReference>
<dbReference type="CDD" id="cd01347">
    <property type="entry name" value="ligand_gated_channel"/>
    <property type="match status" value="1"/>
</dbReference>
<sequence length="654" mass="70071">MAGQGWCHMTHGSLPFRALARQRSFTFSLVTLTIGFASAATAAEDTVTIPELVITASRVPVASEQVGSALSVLTRDDLESGQIRVISDALRRVPGLSVNRTGGAGSQTELYLRGAKANQTLVLIDGIEVNNPGSGSAFDFGDLVATDIERIEVLRGPQSALWGSDAVGGVINIVTRKGQGVPTVRGMVEGGSFGTSQVQAGLSGATDLAHYALSASRFATQGISSARSGTEADGYKNTALVLRGGVSPTDTLDIEVAGRLVSATLQYDDFGADPALGLMRAVDADIKEYREQAFGRLSAELRSFDDHWRNKIDLSVASFNATGDQNNAWNYTQDGLKTKIGYQSSVSFATDTLVPAQHVLTALVEHEAESAYYKSAWSKVAPEVETTGVVGEYRLTLFEALSLSGSVRQDFNELFDDATTTRATAAYVVPLIQTKLRASVGTGVKNPTLFQLYGYTSTFKGNPDLRPEKSFGWDVGVDQPLLNKRLTLGATFFHTEIDKLIQGSGVSAENVSGVSTINGVELTAQAEPLEHLHVAASYTFQNAEDADGKDLVRRPNHLASLDVSYRFLDERAQVFSSLQYNGARQDTTYDLSYTPGSTTLDGYTLVSFGGSYALVKDKVELFGRVENALDQDYQEVFSYGAPGIAGYGGLRLKL</sequence>
<dbReference type="Proteomes" id="UP000033220">
    <property type="component" value="Chromosome DSM 122"/>
</dbReference>
<keyword evidence="15" id="KW-0675">Receptor</keyword>
<organism evidence="15 16">
    <name type="scientific">Pararhodospirillum photometricum DSM 122</name>
    <dbReference type="NCBI Taxonomy" id="1150469"/>
    <lineage>
        <taxon>Bacteria</taxon>
        <taxon>Pseudomonadati</taxon>
        <taxon>Pseudomonadota</taxon>
        <taxon>Alphaproteobacteria</taxon>
        <taxon>Rhodospirillales</taxon>
        <taxon>Rhodospirillaceae</taxon>
        <taxon>Pararhodospirillum</taxon>
    </lineage>
</organism>